<dbReference type="EMBL" id="JARJLG010000172">
    <property type="protein sequence ID" value="KAJ7732801.1"/>
    <property type="molecule type" value="Genomic_DNA"/>
</dbReference>
<evidence type="ECO:0008006" key="3">
    <source>
        <dbReference type="Google" id="ProtNLM"/>
    </source>
</evidence>
<proteinExistence type="predicted"/>
<keyword evidence="2" id="KW-1185">Reference proteome</keyword>
<organism evidence="1 2">
    <name type="scientific">Mycena maculata</name>
    <dbReference type="NCBI Taxonomy" id="230809"/>
    <lineage>
        <taxon>Eukaryota</taxon>
        <taxon>Fungi</taxon>
        <taxon>Dikarya</taxon>
        <taxon>Basidiomycota</taxon>
        <taxon>Agaricomycotina</taxon>
        <taxon>Agaricomycetes</taxon>
        <taxon>Agaricomycetidae</taxon>
        <taxon>Agaricales</taxon>
        <taxon>Marasmiineae</taxon>
        <taxon>Mycenaceae</taxon>
        <taxon>Mycena</taxon>
    </lineage>
</organism>
<dbReference type="Proteomes" id="UP001215280">
    <property type="component" value="Unassembled WGS sequence"/>
</dbReference>
<sequence length="368" mass="40432">MVLTRRAHKAITRWLPNEVITEIIQQAASGTNLVALSRVSKLFHGLSLPILYRNLHCKLSTAGYDSAMTLCATLSKTPSRAELVRSFVVEDMLEPLAHTGTLSPLLLKSLKLMRRLHHLSIQWDEGFSESVLEHCTFPDLRSCEITPPALLGPDTSTDLVASFLTRHPNLTRIRILSNAILRPSATLRIPMRHLQIYRGPANLLCSMDVVGLREARISRHGIEGPPLDTFITRLGAMAGADFAFFFSTASRDPALCTAVVDSVSRNIPDTGILQLCWPARDDVFDDELVARIATCLARCTMLKYLAFPIECDPLFLPVSTSPGPPTALQTWSSACPTLEGCVFADFVWAIVSGEWVACRTSDFVASGS</sequence>
<protein>
    <recommendedName>
        <fullName evidence="3">F-box domain-containing protein</fullName>
    </recommendedName>
</protein>
<comment type="caution">
    <text evidence="1">The sequence shown here is derived from an EMBL/GenBank/DDBJ whole genome shotgun (WGS) entry which is preliminary data.</text>
</comment>
<evidence type="ECO:0000313" key="2">
    <source>
        <dbReference type="Proteomes" id="UP001215280"/>
    </source>
</evidence>
<accession>A0AAD7MU72</accession>
<reference evidence="1" key="1">
    <citation type="submission" date="2023-03" db="EMBL/GenBank/DDBJ databases">
        <title>Massive genome expansion in bonnet fungi (Mycena s.s.) driven by repeated elements and novel gene families across ecological guilds.</title>
        <authorList>
            <consortium name="Lawrence Berkeley National Laboratory"/>
            <person name="Harder C.B."/>
            <person name="Miyauchi S."/>
            <person name="Viragh M."/>
            <person name="Kuo A."/>
            <person name="Thoen E."/>
            <person name="Andreopoulos B."/>
            <person name="Lu D."/>
            <person name="Skrede I."/>
            <person name="Drula E."/>
            <person name="Henrissat B."/>
            <person name="Morin E."/>
            <person name="Kohler A."/>
            <person name="Barry K."/>
            <person name="LaButti K."/>
            <person name="Morin E."/>
            <person name="Salamov A."/>
            <person name="Lipzen A."/>
            <person name="Mereny Z."/>
            <person name="Hegedus B."/>
            <person name="Baldrian P."/>
            <person name="Stursova M."/>
            <person name="Weitz H."/>
            <person name="Taylor A."/>
            <person name="Grigoriev I.V."/>
            <person name="Nagy L.G."/>
            <person name="Martin F."/>
            <person name="Kauserud H."/>
        </authorList>
    </citation>
    <scope>NUCLEOTIDE SEQUENCE</scope>
    <source>
        <strain evidence="1">CBHHK188m</strain>
    </source>
</reference>
<name>A0AAD7MU72_9AGAR</name>
<evidence type="ECO:0000313" key="1">
    <source>
        <dbReference type="EMBL" id="KAJ7732801.1"/>
    </source>
</evidence>
<dbReference type="AlphaFoldDB" id="A0AAD7MU72"/>
<gene>
    <name evidence="1" type="ORF">DFH07DRAFT_846254</name>
</gene>